<dbReference type="MEROPS" id="A01.044"/>
<dbReference type="PANTHER" id="PTHR47966:SF2">
    <property type="entry name" value="ASPERGILLOPEPSIN-1-RELATED"/>
    <property type="match status" value="1"/>
</dbReference>
<dbReference type="EMBL" id="GL629787">
    <property type="protein sequence ID" value="EFX01969.1"/>
    <property type="molecule type" value="Genomic_DNA"/>
</dbReference>
<sequence>MAPFTQTLAAATLAGLASMAAAVPTRIGAASLAGEDGTASLMQVRNENYKFNGAVSIYKTYLKFGKPIPDYLQAAVDRTGLVKKRSQGSSVATPVDSYDDAYTIPVSIGTPPQVLQLDLDTGSSDMWVFSSETDTSEVNGQTLYYPSKSSTAKLEDGSSWSINYGSVDDPSSSSGIVYSDTVTIAGITVNQDVEVAQKVSSAFTNDSAVDGLLGLGFDTLNSVYPDAVPTFFDNAKSSLSKPLFTADLKHEAPGTYNFGYIDSSLYTGSISYVNVDTYPGYWRFTSSGYSIGSTTFKTTALVGIADTGTTLLYLPLSIVEAYYAKVSGAADNSNYGGYVFSCSATLPTFTFGVGSLKITIPAKYMNYGPVDTEGTTCFGGLQDSSDLGINIFGDVALKSAFVVFNGATVPTIGWAAKTLN</sequence>
<evidence type="ECO:0000256" key="4">
    <source>
        <dbReference type="ARBA" id="ARBA00022801"/>
    </source>
</evidence>
<dbReference type="CDD" id="cd06097">
    <property type="entry name" value="Aspergillopepsin_like"/>
    <property type="match status" value="1"/>
</dbReference>
<evidence type="ECO:0000256" key="3">
    <source>
        <dbReference type="ARBA" id="ARBA00022750"/>
    </source>
</evidence>
<keyword evidence="10" id="KW-1185">Reference proteome</keyword>
<name>F0XKE1_GROCL</name>
<dbReference type="FunFam" id="2.40.70.10:FF:000026">
    <property type="entry name" value="Endothiapepsin"/>
    <property type="match status" value="1"/>
</dbReference>
<evidence type="ECO:0000256" key="7">
    <source>
        <dbReference type="SAM" id="SignalP"/>
    </source>
</evidence>
<proteinExistence type="inferred from homology"/>
<dbReference type="GO" id="GO:0004190">
    <property type="term" value="F:aspartic-type endopeptidase activity"/>
    <property type="evidence" value="ECO:0007669"/>
    <property type="project" value="UniProtKB-KW"/>
</dbReference>
<dbReference type="InterPro" id="IPR001461">
    <property type="entry name" value="Aspartic_peptidase_A1"/>
</dbReference>
<evidence type="ECO:0000313" key="9">
    <source>
        <dbReference type="EMBL" id="EFX01969.1"/>
    </source>
</evidence>
<dbReference type="PROSITE" id="PS51767">
    <property type="entry name" value="PEPTIDASE_A1"/>
    <property type="match status" value="1"/>
</dbReference>
<dbReference type="OrthoDB" id="2747330at2759"/>
<dbReference type="eggNOG" id="KOG1339">
    <property type="taxonomic scope" value="Eukaryota"/>
</dbReference>
<evidence type="ECO:0000313" key="10">
    <source>
        <dbReference type="Proteomes" id="UP000007796"/>
    </source>
</evidence>
<comment type="similarity">
    <text evidence="1 6">Belongs to the peptidase A1 family.</text>
</comment>
<dbReference type="InterPro" id="IPR033121">
    <property type="entry name" value="PEPTIDASE_A1"/>
</dbReference>
<dbReference type="STRING" id="655863.F0XKE1"/>
<dbReference type="InParanoid" id="F0XKE1"/>
<dbReference type="HOGENOM" id="CLU_013253_0_1_1"/>
<feature type="chain" id="PRO_5003264001" evidence="7">
    <location>
        <begin position="23"/>
        <end position="420"/>
    </location>
</feature>
<dbReference type="Gene3D" id="2.40.70.10">
    <property type="entry name" value="Acid Proteases"/>
    <property type="match status" value="2"/>
</dbReference>
<evidence type="ECO:0000259" key="8">
    <source>
        <dbReference type="PROSITE" id="PS51767"/>
    </source>
</evidence>
<dbReference type="Pfam" id="PF00026">
    <property type="entry name" value="Asp"/>
    <property type="match status" value="1"/>
</dbReference>
<organism evidence="10">
    <name type="scientific">Grosmannia clavigera (strain kw1407 / UAMH 11150)</name>
    <name type="common">Blue stain fungus</name>
    <name type="synonym">Graphiocladiella clavigera</name>
    <dbReference type="NCBI Taxonomy" id="655863"/>
    <lineage>
        <taxon>Eukaryota</taxon>
        <taxon>Fungi</taxon>
        <taxon>Dikarya</taxon>
        <taxon>Ascomycota</taxon>
        <taxon>Pezizomycotina</taxon>
        <taxon>Sordariomycetes</taxon>
        <taxon>Sordariomycetidae</taxon>
        <taxon>Ophiostomatales</taxon>
        <taxon>Ophiostomataceae</taxon>
        <taxon>Leptographium</taxon>
    </lineage>
</organism>
<dbReference type="GeneID" id="25978319"/>
<keyword evidence="4 6" id="KW-0378">Hydrolase</keyword>
<dbReference type="PANTHER" id="PTHR47966">
    <property type="entry name" value="BETA-SITE APP-CLEAVING ENZYME, ISOFORM A-RELATED"/>
    <property type="match status" value="1"/>
</dbReference>
<dbReference type="InterPro" id="IPR021109">
    <property type="entry name" value="Peptidase_aspartic_dom_sf"/>
</dbReference>
<feature type="signal peptide" evidence="7">
    <location>
        <begin position="1"/>
        <end position="22"/>
    </location>
</feature>
<feature type="domain" description="Peptidase A1" evidence="8">
    <location>
        <begin position="102"/>
        <end position="415"/>
    </location>
</feature>
<protein>
    <submittedName>
        <fullName evidence="9">Aspartic proteinase</fullName>
    </submittedName>
</protein>
<dbReference type="PRINTS" id="PR00792">
    <property type="entry name" value="PEPSIN"/>
</dbReference>
<dbReference type="Proteomes" id="UP000007796">
    <property type="component" value="Unassembled WGS sequence"/>
</dbReference>
<dbReference type="SUPFAM" id="SSF50630">
    <property type="entry name" value="Acid proteases"/>
    <property type="match status" value="1"/>
</dbReference>
<dbReference type="InterPro" id="IPR034163">
    <property type="entry name" value="Aspergillopepsin-like_cat_dom"/>
</dbReference>
<evidence type="ECO:0000256" key="5">
    <source>
        <dbReference type="PIRSR" id="PIRSR601461-1"/>
    </source>
</evidence>
<feature type="active site" evidence="5">
    <location>
        <position position="306"/>
    </location>
</feature>
<dbReference type="AlphaFoldDB" id="F0XKE1"/>
<evidence type="ECO:0000256" key="6">
    <source>
        <dbReference type="RuleBase" id="RU000454"/>
    </source>
</evidence>
<dbReference type="InterPro" id="IPR001969">
    <property type="entry name" value="Aspartic_peptidase_AS"/>
</dbReference>
<keyword evidence="2 6" id="KW-0645">Protease</keyword>
<reference evidence="9 10" key="1">
    <citation type="journal article" date="2011" name="Proc. Natl. Acad. Sci. U.S.A.">
        <title>Genome and transcriptome analyses of the mountain pine beetle-fungal symbiont Grosmannia clavigera, a lodgepole pine pathogen.</title>
        <authorList>
            <person name="DiGuistini S."/>
            <person name="Wang Y."/>
            <person name="Liao N.Y."/>
            <person name="Taylor G."/>
            <person name="Tanguay P."/>
            <person name="Feau N."/>
            <person name="Henrissat B."/>
            <person name="Chan S.K."/>
            <person name="Hesse-Orce U."/>
            <person name="Alamouti S.M."/>
            <person name="Tsui C.K.M."/>
            <person name="Docking R.T."/>
            <person name="Levasseur A."/>
            <person name="Haridas S."/>
            <person name="Robertson G."/>
            <person name="Birol I."/>
            <person name="Holt R.A."/>
            <person name="Marra M.A."/>
            <person name="Hamelin R.C."/>
            <person name="Hirst M."/>
            <person name="Jones S.J.M."/>
            <person name="Bohlmann J."/>
            <person name="Breuil C."/>
        </authorList>
    </citation>
    <scope>NUCLEOTIDE SEQUENCE [LARGE SCALE GENOMIC DNA]</scope>
    <source>
        <strain evidence="10">kw1407 / UAMH 11150</strain>
    </source>
</reference>
<evidence type="ECO:0000256" key="2">
    <source>
        <dbReference type="ARBA" id="ARBA00022670"/>
    </source>
</evidence>
<dbReference type="FunFam" id="2.40.70.10:FF:000024">
    <property type="entry name" value="Endothiapepsin"/>
    <property type="match status" value="1"/>
</dbReference>
<dbReference type="GO" id="GO:0006508">
    <property type="term" value="P:proteolysis"/>
    <property type="evidence" value="ECO:0007669"/>
    <property type="project" value="UniProtKB-KW"/>
</dbReference>
<evidence type="ECO:0000256" key="1">
    <source>
        <dbReference type="ARBA" id="ARBA00007447"/>
    </source>
</evidence>
<keyword evidence="3 6" id="KW-0064">Aspartyl protease</keyword>
<gene>
    <name evidence="9" type="ORF">CMQ_5040</name>
</gene>
<keyword evidence="7" id="KW-0732">Signal</keyword>
<dbReference type="RefSeq" id="XP_014171451.1">
    <property type="nucleotide sequence ID" value="XM_014315976.1"/>
</dbReference>
<accession>F0XKE1</accession>
<feature type="active site" evidence="5">
    <location>
        <position position="120"/>
    </location>
</feature>
<dbReference type="PROSITE" id="PS00141">
    <property type="entry name" value="ASP_PROTEASE"/>
    <property type="match status" value="1"/>
</dbReference>